<protein>
    <recommendedName>
        <fullName evidence="2">LysR substrate-binding domain-containing protein</fullName>
    </recommendedName>
</protein>
<feature type="domain" description="LysR substrate-binding" evidence="2">
    <location>
        <begin position="29"/>
        <end position="94"/>
    </location>
</feature>
<dbReference type="SUPFAM" id="SSF53850">
    <property type="entry name" value="Periplasmic binding protein-like II"/>
    <property type="match status" value="1"/>
</dbReference>
<evidence type="ECO:0000256" key="1">
    <source>
        <dbReference type="SAM" id="MobiDB-lite"/>
    </source>
</evidence>
<dbReference type="AlphaFoldDB" id="A0A4D4KQG1"/>
<dbReference type="Proteomes" id="UP000301309">
    <property type="component" value="Unassembled WGS sequence"/>
</dbReference>
<gene>
    <name evidence="3" type="ORF">SVIO_010470</name>
</gene>
<evidence type="ECO:0000313" key="3">
    <source>
        <dbReference type="EMBL" id="GDY50424.1"/>
    </source>
</evidence>
<accession>A0A4D4KQG1</accession>
<comment type="caution">
    <text evidence="3">The sequence shown here is derived from an EMBL/GenBank/DDBJ whole genome shotgun (WGS) entry which is preliminary data.</text>
</comment>
<dbReference type="Pfam" id="PF03466">
    <property type="entry name" value="LysR_substrate"/>
    <property type="match status" value="1"/>
</dbReference>
<dbReference type="Gene3D" id="3.40.190.10">
    <property type="entry name" value="Periplasmic binding protein-like II"/>
    <property type="match status" value="1"/>
</dbReference>
<keyword evidence="4" id="KW-1185">Reference proteome</keyword>
<sequence length="113" mass="12321">MFDLHRLRLLRELKHCGTLAAVAAALTDLTGALRIASFQTATLALAPSMLGLLRDRHPGLRAHVTQMPPETALPALQAHDFDLVVAEEYPGNPNPGRPVWSVGPDRWGGRGRR</sequence>
<organism evidence="3 4">
    <name type="scientific">Streptomyces violaceusniger</name>
    <dbReference type="NCBI Taxonomy" id="68280"/>
    <lineage>
        <taxon>Bacteria</taxon>
        <taxon>Bacillati</taxon>
        <taxon>Actinomycetota</taxon>
        <taxon>Actinomycetes</taxon>
        <taxon>Kitasatosporales</taxon>
        <taxon>Streptomycetaceae</taxon>
        <taxon>Streptomyces</taxon>
        <taxon>Streptomyces violaceusniger group</taxon>
    </lineage>
</organism>
<proteinExistence type="predicted"/>
<dbReference type="EMBL" id="BJHW01000001">
    <property type="protein sequence ID" value="GDY50424.1"/>
    <property type="molecule type" value="Genomic_DNA"/>
</dbReference>
<reference evidence="3 4" key="1">
    <citation type="journal article" date="2020" name="Int. J. Syst. Evol. Microbiol.">
        <title>Reclassification of Streptomyces castelarensis and Streptomyces sporoclivatus as later heterotypic synonyms of Streptomyces antimycoticus.</title>
        <authorList>
            <person name="Komaki H."/>
            <person name="Tamura T."/>
        </authorList>
    </citation>
    <scope>NUCLEOTIDE SEQUENCE [LARGE SCALE GENOMIC DNA]</scope>
    <source>
        <strain evidence="3 4">NBRC 13459</strain>
    </source>
</reference>
<dbReference type="InterPro" id="IPR005119">
    <property type="entry name" value="LysR_subst-bd"/>
</dbReference>
<evidence type="ECO:0000259" key="2">
    <source>
        <dbReference type="Pfam" id="PF03466"/>
    </source>
</evidence>
<name>A0A4D4KQG1_STRVO</name>
<feature type="region of interest" description="Disordered" evidence="1">
    <location>
        <begin position="87"/>
        <end position="113"/>
    </location>
</feature>
<evidence type="ECO:0000313" key="4">
    <source>
        <dbReference type="Proteomes" id="UP000301309"/>
    </source>
</evidence>